<dbReference type="RefSeq" id="WP_093011111.1">
    <property type="nucleotide sequence ID" value="NZ_FOXV01000006.1"/>
</dbReference>
<protein>
    <submittedName>
        <fullName evidence="2">Uncharacterized protein</fullName>
    </submittedName>
</protein>
<organism evidence="2 3">
    <name type="scientific">Roseivivax halotolerans</name>
    <dbReference type="NCBI Taxonomy" id="93684"/>
    <lineage>
        <taxon>Bacteria</taxon>
        <taxon>Pseudomonadati</taxon>
        <taxon>Pseudomonadota</taxon>
        <taxon>Alphaproteobacteria</taxon>
        <taxon>Rhodobacterales</taxon>
        <taxon>Roseobacteraceae</taxon>
        <taxon>Roseivivax</taxon>
    </lineage>
</organism>
<gene>
    <name evidence="2" type="ORF">SAMN05421853_1062</name>
</gene>
<reference evidence="3" key="1">
    <citation type="submission" date="2016-10" db="EMBL/GenBank/DDBJ databases">
        <authorList>
            <person name="Varghese N."/>
            <person name="Submissions S."/>
        </authorList>
    </citation>
    <scope>NUCLEOTIDE SEQUENCE [LARGE SCALE GENOMIC DNA]</scope>
    <source>
        <strain evidence="3">JCM 10271</strain>
    </source>
</reference>
<evidence type="ECO:0000313" key="2">
    <source>
        <dbReference type="EMBL" id="SFQ44381.1"/>
    </source>
</evidence>
<dbReference type="AlphaFoldDB" id="A0A1I5YJJ9"/>
<dbReference type="EMBL" id="FOXV01000006">
    <property type="protein sequence ID" value="SFQ44381.1"/>
    <property type="molecule type" value="Genomic_DNA"/>
</dbReference>
<keyword evidence="3" id="KW-1185">Reference proteome</keyword>
<feature type="region of interest" description="Disordered" evidence="1">
    <location>
        <begin position="83"/>
        <end position="105"/>
    </location>
</feature>
<sequence length="105" mass="11851">MLTTAQQRVFETVLAHNNRETAETAMKKMVNDKLPKLLNTADRELLTVLFTHLEVHAPASLAKKIAVHELRPEEVTKLVEARKAEIDAQKAEKPTRKPKDEGKAE</sequence>
<accession>A0A1I5YJJ9</accession>
<name>A0A1I5YJJ9_9RHOB</name>
<evidence type="ECO:0000313" key="3">
    <source>
        <dbReference type="Proteomes" id="UP000243106"/>
    </source>
</evidence>
<proteinExistence type="predicted"/>
<dbReference type="Proteomes" id="UP000243106">
    <property type="component" value="Unassembled WGS sequence"/>
</dbReference>
<evidence type="ECO:0000256" key="1">
    <source>
        <dbReference type="SAM" id="MobiDB-lite"/>
    </source>
</evidence>